<organism evidence="1 2">
    <name type="scientific">Paenibacillus psychroresistens</name>
    <dbReference type="NCBI Taxonomy" id="1778678"/>
    <lineage>
        <taxon>Bacteria</taxon>
        <taxon>Bacillati</taxon>
        <taxon>Bacillota</taxon>
        <taxon>Bacilli</taxon>
        <taxon>Bacillales</taxon>
        <taxon>Paenibacillaceae</taxon>
        <taxon>Paenibacillus</taxon>
    </lineage>
</organism>
<sequence length="71" mass="8295">MGPNETINDKNNTLDDYPPVLEPKHIQQILCIGQKQTYELLNSEPRPFHYVRVGRMIKVSKDVFLRWLQGA</sequence>
<keyword evidence="2" id="KW-1185">Reference proteome</keyword>
<dbReference type="RefSeq" id="WP_155705439.1">
    <property type="nucleotide sequence ID" value="NZ_CP034235.1"/>
</dbReference>
<dbReference type="OrthoDB" id="122388at2"/>
<dbReference type="GO" id="GO:0003677">
    <property type="term" value="F:DNA binding"/>
    <property type="evidence" value="ECO:0007669"/>
    <property type="project" value="UniProtKB-KW"/>
</dbReference>
<keyword evidence="1" id="KW-0238">DNA-binding</keyword>
<dbReference type="AlphaFoldDB" id="A0A6B8RZB2"/>
<name>A0A6B8RZB2_9BACL</name>
<reference evidence="2" key="1">
    <citation type="submission" date="2018-11" db="EMBL/GenBank/DDBJ databases">
        <title>Complete genome sequence of Paenibacillus sp. ML311-T8.</title>
        <authorList>
            <person name="Nam Y.-D."/>
            <person name="Kang J."/>
            <person name="Chung W.-H."/>
            <person name="Park Y.S."/>
        </authorList>
    </citation>
    <scope>NUCLEOTIDE SEQUENCE [LARGE SCALE GENOMIC DNA]</scope>
    <source>
        <strain evidence="2">ML311-T8</strain>
    </source>
</reference>
<evidence type="ECO:0000313" key="1">
    <source>
        <dbReference type="EMBL" id="QGR00169.1"/>
    </source>
</evidence>
<proteinExistence type="predicted"/>
<dbReference type="KEGG" id="ppsc:EHS13_19990"/>
<accession>A0A6B8RZB2</accession>
<gene>
    <name evidence="1" type="ORF">EHS13_19990</name>
</gene>
<evidence type="ECO:0000313" key="2">
    <source>
        <dbReference type="Proteomes" id="UP000426246"/>
    </source>
</evidence>
<protein>
    <submittedName>
        <fullName evidence="1">DNA-binding protein</fullName>
    </submittedName>
</protein>
<dbReference type="EMBL" id="CP034235">
    <property type="protein sequence ID" value="QGR00169.1"/>
    <property type="molecule type" value="Genomic_DNA"/>
</dbReference>
<dbReference type="Proteomes" id="UP000426246">
    <property type="component" value="Chromosome"/>
</dbReference>